<proteinExistence type="inferred from homology"/>
<evidence type="ECO:0000256" key="3">
    <source>
        <dbReference type="ARBA" id="ARBA00022729"/>
    </source>
</evidence>
<dbReference type="GO" id="GO:0005576">
    <property type="term" value="C:extracellular region"/>
    <property type="evidence" value="ECO:0007669"/>
    <property type="project" value="UniProtKB-SubCell"/>
</dbReference>
<feature type="domain" description="Peptidase S8/S53" evidence="4">
    <location>
        <begin position="61"/>
        <end position="148"/>
    </location>
</feature>
<keyword evidence="3" id="KW-0732">Signal</keyword>
<evidence type="ECO:0000313" key="5">
    <source>
        <dbReference type="EnsemblPlants" id="QL07p048170:mrna"/>
    </source>
</evidence>
<dbReference type="AlphaFoldDB" id="A0A7N2M7E5"/>
<dbReference type="InParanoid" id="A0A7N2M7E5"/>
<comment type="subcellular location">
    <subcellularLocation>
        <location evidence="1">Secreted</location>
    </subcellularLocation>
</comment>
<dbReference type="InterPro" id="IPR045051">
    <property type="entry name" value="SBT"/>
</dbReference>
<accession>A0A7N2M7E5</accession>
<dbReference type="Gramene" id="QL07p048170:mrna">
    <property type="protein sequence ID" value="QL07p048170:mrna"/>
    <property type="gene ID" value="QL07p048170"/>
</dbReference>
<sequence>MQAVSYTDVAFSFPLPASCLSLKNESEVKAYYNSSSIPTATIQKSIGENDELAPIRSLLFPHLTAPGVDILAPWLEAIIVIGDEGDTRIVPYNIISVTSMSCQHATAAAAYVKSFHLTWSPAAIKSTLMTTAYPMGVDKNTDAEFAYGTNHINPTRAINPGLVYDVGEIDYVNFLCGQGYSNHSLRLVAGL</sequence>
<evidence type="ECO:0000313" key="6">
    <source>
        <dbReference type="Proteomes" id="UP000594261"/>
    </source>
</evidence>
<evidence type="ECO:0000256" key="1">
    <source>
        <dbReference type="ARBA" id="ARBA00004613"/>
    </source>
</evidence>
<protein>
    <recommendedName>
        <fullName evidence="4">Peptidase S8/S53 domain-containing protein</fullName>
    </recommendedName>
</protein>
<dbReference type="Gene3D" id="3.50.30.30">
    <property type="match status" value="1"/>
</dbReference>
<dbReference type="InterPro" id="IPR000209">
    <property type="entry name" value="Peptidase_S8/S53_dom"/>
</dbReference>
<name>A0A7N2M7E5_QUELO</name>
<dbReference type="Gene3D" id="3.40.50.200">
    <property type="entry name" value="Peptidase S8/S53 domain"/>
    <property type="match status" value="1"/>
</dbReference>
<reference evidence="5 6" key="1">
    <citation type="journal article" date="2016" name="G3 (Bethesda)">
        <title>First Draft Assembly and Annotation of the Genome of a California Endemic Oak Quercus lobata Nee (Fagaceae).</title>
        <authorList>
            <person name="Sork V.L."/>
            <person name="Fitz-Gibbon S.T."/>
            <person name="Puiu D."/>
            <person name="Crepeau M."/>
            <person name="Gugger P.F."/>
            <person name="Sherman R."/>
            <person name="Stevens K."/>
            <person name="Langley C.H."/>
            <person name="Pellegrini M."/>
            <person name="Salzberg S.L."/>
        </authorList>
    </citation>
    <scope>NUCLEOTIDE SEQUENCE [LARGE SCALE GENOMIC DNA]</scope>
    <source>
        <strain evidence="5 6">cv. SW786</strain>
    </source>
</reference>
<dbReference type="OMA" id="AIMTIAD"/>
<dbReference type="EnsemblPlants" id="QL07p048170:mrna">
    <property type="protein sequence ID" value="QL07p048170:mrna"/>
    <property type="gene ID" value="QL07p048170"/>
</dbReference>
<dbReference type="GO" id="GO:0006508">
    <property type="term" value="P:proteolysis"/>
    <property type="evidence" value="ECO:0007669"/>
    <property type="project" value="InterPro"/>
</dbReference>
<dbReference type="SUPFAM" id="SSF52743">
    <property type="entry name" value="Subtilisin-like"/>
    <property type="match status" value="1"/>
</dbReference>
<evidence type="ECO:0000259" key="4">
    <source>
        <dbReference type="Pfam" id="PF00082"/>
    </source>
</evidence>
<dbReference type="InterPro" id="IPR036852">
    <property type="entry name" value="Peptidase_S8/S53_dom_sf"/>
</dbReference>
<dbReference type="Proteomes" id="UP000594261">
    <property type="component" value="Chromosome 7"/>
</dbReference>
<comment type="similarity">
    <text evidence="2">Belongs to the peptidase S8 family.</text>
</comment>
<dbReference type="GO" id="GO:0004252">
    <property type="term" value="F:serine-type endopeptidase activity"/>
    <property type="evidence" value="ECO:0007669"/>
    <property type="project" value="InterPro"/>
</dbReference>
<dbReference type="PANTHER" id="PTHR10795">
    <property type="entry name" value="PROPROTEIN CONVERTASE SUBTILISIN/KEXIN"/>
    <property type="match status" value="1"/>
</dbReference>
<dbReference type="EMBL" id="LRBV02000007">
    <property type="status" value="NOT_ANNOTATED_CDS"/>
    <property type="molecule type" value="Genomic_DNA"/>
</dbReference>
<organism evidence="5 6">
    <name type="scientific">Quercus lobata</name>
    <name type="common">Valley oak</name>
    <dbReference type="NCBI Taxonomy" id="97700"/>
    <lineage>
        <taxon>Eukaryota</taxon>
        <taxon>Viridiplantae</taxon>
        <taxon>Streptophyta</taxon>
        <taxon>Embryophyta</taxon>
        <taxon>Tracheophyta</taxon>
        <taxon>Spermatophyta</taxon>
        <taxon>Magnoliopsida</taxon>
        <taxon>eudicotyledons</taxon>
        <taxon>Gunneridae</taxon>
        <taxon>Pentapetalae</taxon>
        <taxon>rosids</taxon>
        <taxon>fabids</taxon>
        <taxon>Fagales</taxon>
        <taxon>Fagaceae</taxon>
        <taxon>Quercus</taxon>
    </lineage>
</organism>
<dbReference type="Pfam" id="PF00082">
    <property type="entry name" value="Peptidase_S8"/>
    <property type="match status" value="1"/>
</dbReference>
<reference evidence="5" key="2">
    <citation type="submission" date="2021-01" db="UniProtKB">
        <authorList>
            <consortium name="EnsemblPlants"/>
        </authorList>
    </citation>
    <scope>IDENTIFICATION</scope>
</reference>
<keyword evidence="6" id="KW-1185">Reference proteome</keyword>
<evidence type="ECO:0000256" key="2">
    <source>
        <dbReference type="ARBA" id="ARBA00011073"/>
    </source>
</evidence>